<dbReference type="EMBL" id="KZ857438">
    <property type="protein sequence ID" value="RDX45392.1"/>
    <property type="molecule type" value="Genomic_DNA"/>
</dbReference>
<protein>
    <recommendedName>
        <fullName evidence="3">F-box domain-containing protein</fullName>
    </recommendedName>
</protein>
<dbReference type="InterPro" id="IPR032675">
    <property type="entry name" value="LRR_dom_sf"/>
</dbReference>
<reference evidence="1 2" key="1">
    <citation type="journal article" date="2018" name="Biotechnol. Biofuels">
        <title>Integrative visual omics of the white-rot fungus Polyporus brumalis exposes the biotechnological potential of its oxidative enzymes for delignifying raw plant biomass.</title>
        <authorList>
            <person name="Miyauchi S."/>
            <person name="Rancon A."/>
            <person name="Drula E."/>
            <person name="Hage H."/>
            <person name="Chaduli D."/>
            <person name="Favel A."/>
            <person name="Grisel S."/>
            <person name="Henrissat B."/>
            <person name="Herpoel-Gimbert I."/>
            <person name="Ruiz-Duenas F.J."/>
            <person name="Chevret D."/>
            <person name="Hainaut M."/>
            <person name="Lin J."/>
            <person name="Wang M."/>
            <person name="Pangilinan J."/>
            <person name="Lipzen A."/>
            <person name="Lesage-Meessen L."/>
            <person name="Navarro D."/>
            <person name="Riley R."/>
            <person name="Grigoriev I.V."/>
            <person name="Zhou S."/>
            <person name="Raouche S."/>
            <person name="Rosso M.N."/>
        </authorList>
    </citation>
    <scope>NUCLEOTIDE SEQUENCE [LARGE SCALE GENOMIC DNA]</scope>
    <source>
        <strain evidence="1 2">BRFM 1820</strain>
    </source>
</reference>
<evidence type="ECO:0000313" key="2">
    <source>
        <dbReference type="Proteomes" id="UP000256964"/>
    </source>
</evidence>
<name>A0A371CYM9_9APHY</name>
<accession>A0A371CYM9</accession>
<dbReference type="OrthoDB" id="5354526at2759"/>
<gene>
    <name evidence="1" type="ORF">OH76DRAFT_1486396</name>
</gene>
<dbReference type="STRING" id="139420.A0A371CYM9"/>
<evidence type="ECO:0000313" key="1">
    <source>
        <dbReference type="EMBL" id="RDX45392.1"/>
    </source>
</evidence>
<evidence type="ECO:0008006" key="3">
    <source>
        <dbReference type="Google" id="ProtNLM"/>
    </source>
</evidence>
<proteinExistence type="predicted"/>
<keyword evidence="2" id="KW-1185">Reference proteome</keyword>
<dbReference type="Gene3D" id="3.80.10.10">
    <property type="entry name" value="Ribonuclease Inhibitor"/>
    <property type="match status" value="1"/>
</dbReference>
<sequence length="556" mass="61627">MAMQPGASAVERVPVEVWLEIFKQVPKSTDLHSLSVASRKCCSITTRALHRDLVWDKERQVAQDLDVWQTDAGMASRVRSLVLSIGGVPANNTSAQNAFILGNYVWPSALKGLTPAAQQALLAPNKQVLFRPEQVQAVLWARVETFTNLSSLVLKDMTIRNGHFRLIHNLAQLRSLSLIGCNVDHGAADGFNNQALPITSLTMIGVRRGRGATVHAHAWHNPAFFAPVQPNPLPQLQLALAQANLPIAQILLNQGNPPPVAPDSFAQALSLAAAPTLRTLKVDSSTDVFRHVFDAPGAEDRGWVAPPMLEHLHVLQVRTITAKVRDHVEDYHSPSLYNFCSRAHRLKTISAPVFAPSDVTMDPDELPHGLVSFAAPLDTAQFVAAHRDVKALGVLKCGLDTPKAIEALALIALARPGLEVLVFEVKTWDAEIVAAISRHFKQLRRLKLVYGRGGPDENYVVNLGAELELPELHTLEMYKLPPKGGYTPEHPTHLFDNTWGSIEEEMRDLLIPWNHWCPKLRRVQLVSGYAMTRGFKGALWKMETVKRLKRMEYLDY</sequence>
<dbReference type="AlphaFoldDB" id="A0A371CYM9"/>
<dbReference type="Proteomes" id="UP000256964">
    <property type="component" value="Unassembled WGS sequence"/>
</dbReference>
<organism evidence="1 2">
    <name type="scientific">Lentinus brumalis</name>
    <dbReference type="NCBI Taxonomy" id="2498619"/>
    <lineage>
        <taxon>Eukaryota</taxon>
        <taxon>Fungi</taxon>
        <taxon>Dikarya</taxon>
        <taxon>Basidiomycota</taxon>
        <taxon>Agaricomycotina</taxon>
        <taxon>Agaricomycetes</taxon>
        <taxon>Polyporales</taxon>
        <taxon>Polyporaceae</taxon>
        <taxon>Lentinus</taxon>
    </lineage>
</organism>